<evidence type="ECO:0000313" key="1">
    <source>
        <dbReference type="EMBL" id="AGS53725.1"/>
    </source>
</evidence>
<dbReference type="EMBL" id="JQ844246">
    <property type="protein sequence ID" value="AGS53725.1"/>
    <property type="molecule type" value="Genomic_DNA"/>
</dbReference>
<name>A0A806KGH3_9BACT</name>
<dbReference type="PANTHER" id="PTHR41317">
    <property type="entry name" value="PD-(D_E)XK NUCLEASE FAMILY TRANSPOSASE"/>
    <property type="match status" value="1"/>
</dbReference>
<protein>
    <recommendedName>
        <fullName evidence="2">PD-(D/E)XK nuclease family transposase</fullName>
    </recommendedName>
</protein>
<dbReference type="AlphaFoldDB" id="A0A806KGH3"/>
<dbReference type="PANTHER" id="PTHR41317:SF1">
    <property type="entry name" value="PD-(D_E)XK NUCLEASE FAMILY TRANSPOSASE"/>
    <property type="match status" value="1"/>
</dbReference>
<dbReference type="Pfam" id="PF12784">
    <property type="entry name" value="PDDEXK_2"/>
    <property type="match status" value="1"/>
</dbReference>
<proteinExistence type="predicted"/>
<accession>A0A806KGH3</accession>
<dbReference type="NCBIfam" id="TIGR01784">
    <property type="entry name" value="T_den_put_tspse"/>
    <property type="match status" value="1"/>
</dbReference>
<dbReference type="InterPro" id="IPR010106">
    <property type="entry name" value="RpnA"/>
</dbReference>
<organism evidence="1">
    <name type="scientific">uncultured bacterium contig00068</name>
    <dbReference type="NCBI Taxonomy" id="1181549"/>
    <lineage>
        <taxon>Bacteria</taxon>
        <taxon>environmental samples</taxon>
    </lineage>
</organism>
<sequence length="304" mass="35229">MKNKVFFDENDNVIDICRDEVFKAVFTKETQESRAALSGLVSALIGRNVSISEIMANEPPAEGSWDRQIRYDIKCRAENGERINVEMSLNPDAFEPVRMEYQVAKLIMGQDIKGKDKNYNDLKPSYQITILVKKTFFPDEIFYHAFEYYDPIRRVSLDGRSRIIALELSKLKKVAKKPTDDMDTQEKWAVFFKYLTDRKKRGKINEIIAQEEAIAMASEVIAGFTQEEKEFFWKMDRITAELDRNSMIHEAEREAERKLKKAVREVKRDDARNALAEGLSVDVVHRITGLDMKTITKIQADLQK</sequence>
<evidence type="ECO:0008006" key="2">
    <source>
        <dbReference type="Google" id="ProtNLM"/>
    </source>
</evidence>
<reference evidence="1" key="1">
    <citation type="submission" date="2012-03" db="EMBL/GenBank/DDBJ databases">
        <title>Functional metagenomics reveals considerable lignocellulase gene clusters in the gut microbiome of a wood-feeding higher termite.</title>
        <authorList>
            <person name="Liu N."/>
        </authorList>
    </citation>
    <scope>NUCLEOTIDE SEQUENCE</scope>
</reference>